<protein>
    <recommendedName>
        <fullName evidence="2">EF-hand domain-containing protein</fullName>
    </recommendedName>
</protein>
<evidence type="ECO:0000259" key="2">
    <source>
        <dbReference type="PROSITE" id="PS50222"/>
    </source>
</evidence>
<feature type="domain" description="EF-hand" evidence="2">
    <location>
        <begin position="18"/>
        <end position="53"/>
    </location>
</feature>
<dbReference type="GO" id="GO:0005509">
    <property type="term" value="F:calcium ion binding"/>
    <property type="evidence" value="ECO:0007669"/>
    <property type="project" value="InterPro"/>
</dbReference>
<evidence type="ECO:0000313" key="3">
    <source>
        <dbReference type="EMBL" id="OUR83384.1"/>
    </source>
</evidence>
<dbReference type="AlphaFoldDB" id="A0A1Y5EQQ3"/>
<feature type="chain" id="PRO_5012486605" description="EF-hand domain-containing protein" evidence="1">
    <location>
        <begin position="22"/>
        <end position="90"/>
    </location>
</feature>
<gene>
    <name evidence="3" type="ORF">A9Q75_04710</name>
</gene>
<evidence type="ECO:0000313" key="4">
    <source>
        <dbReference type="Proteomes" id="UP000243053"/>
    </source>
</evidence>
<evidence type="ECO:0000256" key="1">
    <source>
        <dbReference type="SAM" id="SignalP"/>
    </source>
</evidence>
<reference evidence="4" key="1">
    <citation type="journal article" date="2017" name="Proc. Natl. Acad. Sci. U.S.A.">
        <title>Simulation of Deepwater Horizon oil plume reveals substrate specialization within a complex community of hydrocarbon degraders.</title>
        <authorList>
            <person name="Hu P."/>
            <person name="Dubinsky E.A."/>
            <person name="Probst A.J."/>
            <person name="Wang J."/>
            <person name="Sieber C.M.K."/>
            <person name="Tom L.M."/>
            <person name="Gardinali P."/>
            <person name="Banfield J.F."/>
            <person name="Atlas R.M."/>
            <person name="Andersen G.L."/>
        </authorList>
    </citation>
    <scope>NUCLEOTIDE SEQUENCE [LARGE SCALE GENOMIC DNA]</scope>
</reference>
<comment type="caution">
    <text evidence="3">The sequence shown here is derived from an EMBL/GenBank/DDBJ whole genome shotgun (WGS) entry which is preliminary data.</text>
</comment>
<dbReference type="PROSITE" id="PS50222">
    <property type="entry name" value="EF_HAND_2"/>
    <property type="match status" value="1"/>
</dbReference>
<accession>A0A1Y5EQQ3</accession>
<name>A0A1Y5EQQ3_COLPS</name>
<dbReference type="SUPFAM" id="SSF47473">
    <property type="entry name" value="EF-hand"/>
    <property type="match status" value="1"/>
</dbReference>
<dbReference type="InterPro" id="IPR018247">
    <property type="entry name" value="EF_Hand_1_Ca_BS"/>
</dbReference>
<dbReference type="InterPro" id="IPR002048">
    <property type="entry name" value="EF_hand_dom"/>
</dbReference>
<proteinExistence type="predicted"/>
<dbReference type="Pfam" id="PF13499">
    <property type="entry name" value="EF-hand_7"/>
    <property type="match status" value="1"/>
</dbReference>
<sequence>MKKFSLIVFTLFLALSFNAHADKYDYFKKIDVNNNQLLDKAEFAQHMQKYFNKKAITDKSLQQKKIDYGFKRRDGDSDGQLTFAEFSGQK</sequence>
<dbReference type="EMBL" id="MAAF01000027">
    <property type="protein sequence ID" value="OUR83384.1"/>
    <property type="molecule type" value="Genomic_DNA"/>
</dbReference>
<dbReference type="Proteomes" id="UP000243053">
    <property type="component" value="Unassembled WGS sequence"/>
</dbReference>
<dbReference type="Gene3D" id="1.10.238.10">
    <property type="entry name" value="EF-hand"/>
    <property type="match status" value="1"/>
</dbReference>
<organism evidence="3 4">
    <name type="scientific">Colwellia psychrerythraea</name>
    <name type="common">Vibrio psychroerythus</name>
    <dbReference type="NCBI Taxonomy" id="28229"/>
    <lineage>
        <taxon>Bacteria</taxon>
        <taxon>Pseudomonadati</taxon>
        <taxon>Pseudomonadota</taxon>
        <taxon>Gammaproteobacteria</taxon>
        <taxon>Alteromonadales</taxon>
        <taxon>Colwelliaceae</taxon>
        <taxon>Colwellia</taxon>
    </lineage>
</organism>
<dbReference type="PROSITE" id="PS00018">
    <property type="entry name" value="EF_HAND_1"/>
    <property type="match status" value="2"/>
</dbReference>
<dbReference type="InterPro" id="IPR011992">
    <property type="entry name" value="EF-hand-dom_pair"/>
</dbReference>
<feature type="signal peptide" evidence="1">
    <location>
        <begin position="1"/>
        <end position="21"/>
    </location>
</feature>
<keyword evidence="1" id="KW-0732">Signal</keyword>